<comment type="caution">
    <text evidence="2">The sequence shown here is derived from an EMBL/GenBank/DDBJ whole genome shotgun (WGS) entry which is preliminary data.</text>
</comment>
<dbReference type="Gene3D" id="2.30.42.10">
    <property type="match status" value="1"/>
</dbReference>
<feature type="chain" id="PRO_5046993916" description="PDZ domain-containing protein" evidence="1">
    <location>
        <begin position="19"/>
        <end position="468"/>
    </location>
</feature>
<keyword evidence="3" id="KW-1185">Reference proteome</keyword>
<dbReference type="SUPFAM" id="SSF50156">
    <property type="entry name" value="PDZ domain-like"/>
    <property type="match status" value="1"/>
</dbReference>
<sequence>MTLLLLAASLTVPPCANVAGGGAVVEVRVSRPATRPVGPFDVRGEEVLAEQFGVVLTGPSGDPVVLTTFRAAAFAPTANELRDRGRAPGDVRAFVRLPGGRSFPAGVLAADAHSGLATFEFTTSHPPLSTVRLSAAAVEPDDVLCLPLGEGQAGTARTIAAIGLSYPAAAAGTGAGWSRDDPGPGVLHAFGTLTELAPPPPPGSSGRGVFTEEGELVGLLVEPNDGEALPPRMVPLTGAFRRIMDGLAAGEPVGYGLLGVEPATITADATFAVLGEQAPPGAALLDDVRGSSPAEAAGLGRGDWIVGFTDPDGIAAPVRSAADLVRLVALSPPGAKVSLEAITPRTGERRTATVTLAAAATGRAAGGWPAVHSVPRGIAVRSVRVDWPTAAALVPPGEPLPTGAFVILVDDEAQPADSSIVRPLRVGDRVVAVNGETIGSPMEFAAAVAEATGPVSVRLSDGAAAVLP</sequence>
<keyword evidence="1" id="KW-0732">Signal</keyword>
<organism evidence="2 3">
    <name type="scientific">Alienimonas chondri</name>
    <dbReference type="NCBI Taxonomy" id="2681879"/>
    <lineage>
        <taxon>Bacteria</taxon>
        <taxon>Pseudomonadati</taxon>
        <taxon>Planctomycetota</taxon>
        <taxon>Planctomycetia</taxon>
        <taxon>Planctomycetales</taxon>
        <taxon>Planctomycetaceae</taxon>
        <taxon>Alienimonas</taxon>
    </lineage>
</organism>
<dbReference type="EMBL" id="WTPX01000055">
    <property type="protein sequence ID" value="NNJ25936.1"/>
    <property type="molecule type" value="Genomic_DNA"/>
</dbReference>
<dbReference type="Proteomes" id="UP000609651">
    <property type="component" value="Unassembled WGS sequence"/>
</dbReference>
<evidence type="ECO:0000313" key="3">
    <source>
        <dbReference type="Proteomes" id="UP000609651"/>
    </source>
</evidence>
<proteinExistence type="predicted"/>
<protein>
    <recommendedName>
        <fullName evidence="4">PDZ domain-containing protein</fullName>
    </recommendedName>
</protein>
<dbReference type="Pfam" id="PF13365">
    <property type="entry name" value="Trypsin_2"/>
    <property type="match status" value="1"/>
</dbReference>
<reference evidence="2 3" key="1">
    <citation type="journal article" date="2020" name="Syst. Appl. Microbiol.">
        <title>Alienimonas chondri sp. nov., a novel planctomycete isolated from the biofilm of the red alga Chondrus crispus.</title>
        <authorList>
            <person name="Vitorino I."/>
            <person name="Albuquerque L."/>
            <person name="Wiegand S."/>
            <person name="Kallscheuer N."/>
            <person name="da Costa M.S."/>
            <person name="Lobo-da-Cunha A."/>
            <person name="Jogler C."/>
            <person name="Lage O.M."/>
        </authorList>
    </citation>
    <scope>NUCLEOTIDE SEQUENCE [LARGE SCALE GENOMIC DNA]</scope>
    <source>
        <strain evidence="2 3">LzC2</strain>
    </source>
</reference>
<gene>
    <name evidence="2" type="ORF">LzC2_20130</name>
</gene>
<dbReference type="InterPro" id="IPR036034">
    <property type="entry name" value="PDZ_sf"/>
</dbReference>
<accession>A0ABX1VGM6</accession>
<evidence type="ECO:0008006" key="4">
    <source>
        <dbReference type="Google" id="ProtNLM"/>
    </source>
</evidence>
<feature type="signal peptide" evidence="1">
    <location>
        <begin position="1"/>
        <end position="18"/>
    </location>
</feature>
<evidence type="ECO:0000313" key="2">
    <source>
        <dbReference type="EMBL" id="NNJ25936.1"/>
    </source>
</evidence>
<dbReference type="RefSeq" id="WP_171186449.1">
    <property type="nucleotide sequence ID" value="NZ_WTPX01000055.1"/>
</dbReference>
<name>A0ABX1VGM6_9PLAN</name>
<evidence type="ECO:0000256" key="1">
    <source>
        <dbReference type="SAM" id="SignalP"/>
    </source>
</evidence>